<sequence>MIFNDTFLAVLEHEGVVTIISSTAGDYHAVNTWNSYVKADGDKLYIPAAGMHSVEQDLAENDQVLLTIGSREVEGLVGPGTGFHVFGTASFVSSGEIVDQMKKEFPFLTRVLVIEVTGIEQKI</sequence>
<organism evidence="2 3">
    <name type="scientific">Enterococcus xiangfangensis</name>
    <dbReference type="NCBI Taxonomy" id="1296537"/>
    <lineage>
        <taxon>Bacteria</taxon>
        <taxon>Bacillati</taxon>
        <taxon>Bacillota</taxon>
        <taxon>Bacilli</taxon>
        <taxon>Lactobacillales</taxon>
        <taxon>Enterococcaceae</taxon>
        <taxon>Enterococcus</taxon>
    </lineage>
</organism>
<evidence type="ECO:0000313" key="2">
    <source>
        <dbReference type="EMBL" id="MDT2759143.1"/>
    </source>
</evidence>
<dbReference type="SUPFAM" id="SSF50475">
    <property type="entry name" value="FMN-binding split barrel"/>
    <property type="match status" value="1"/>
</dbReference>
<dbReference type="Gene3D" id="2.30.110.10">
    <property type="entry name" value="Electron Transport, Fmn-binding Protein, Chain A"/>
    <property type="match status" value="1"/>
</dbReference>
<protein>
    <submittedName>
        <fullName evidence="2">Pyridoxamine 5'-phosphate oxidase family protein</fullName>
    </submittedName>
</protein>
<name>A0ABU3F919_9ENTE</name>
<feature type="domain" description="Pyridoxamine 5'-phosphate oxidase N-terminal" evidence="1">
    <location>
        <begin position="5"/>
        <end position="119"/>
    </location>
</feature>
<gene>
    <name evidence="2" type="ORF">P7H27_05140</name>
</gene>
<proteinExistence type="predicted"/>
<dbReference type="Proteomes" id="UP001181046">
    <property type="component" value="Unassembled WGS sequence"/>
</dbReference>
<dbReference type="EMBL" id="JARQAJ010000002">
    <property type="protein sequence ID" value="MDT2759143.1"/>
    <property type="molecule type" value="Genomic_DNA"/>
</dbReference>
<accession>A0ABU3F919</accession>
<comment type="caution">
    <text evidence="2">The sequence shown here is derived from an EMBL/GenBank/DDBJ whole genome shotgun (WGS) entry which is preliminary data.</text>
</comment>
<evidence type="ECO:0000259" key="1">
    <source>
        <dbReference type="Pfam" id="PF01243"/>
    </source>
</evidence>
<reference evidence="2" key="1">
    <citation type="submission" date="2023-03" db="EMBL/GenBank/DDBJ databases">
        <authorList>
            <person name="Shen W."/>
            <person name="Cai J."/>
        </authorList>
    </citation>
    <scope>NUCLEOTIDE SEQUENCE</scope>
    <source>
        <strain evidence="2">P66-3</strain>
    </source>
</reference>
<dbReference type="Pfam" id="PF01243">
    <property type="entry name" value="PNPOx_N"/>
    <property type="match status" value="1"/>
</dbReference>
<evidence type="ECO:0000313" key="3">
    <source>
        <dbReference type="Proteomes" id="UP001181046"/>
    </source>
</evidence>
<dbReference type="InterPro" id="IPR011576">
    <property type="entry name" value="Pyridox_Oxase_N"/>
</dbReference>
<keyword evidence="3" id="KW-1185">Reference proteome</keyword>
<dbReference type="InterPro" id="IPR012349">
    <property type="entry name" value="Split_barrel_FMN-bd"/>
</dbReference>
<dbReference type="RefSeq" id="WP_311829669.1">
    <property type="nucleotide sequence ID" value="NZ_JARQAJ010000002.1"/>
</dbReference>